<dbReference type="Proteomes" id="UP000305539">
    <property type="component" value="Unassembled WGS sequence"/>
</dbReference>
<keyword evidence="3 5" id="KW-1133">Transmembrane helix</keyword>
<dbReference type="Gene3D" id="1.20.1720.10">
    <property type="entry name" value="Multidrug resistance protein D"/>
    <property type="match status" value="1"/>
</dbReference>
<evidence type="ECO:0000256" key="1">
    <source>
        <dbReference type="ARBA" id="ARBA00004141"/>
    </source>
</evidence>
<feature type="transmembrane region" description="Helical" evidence="5">
    <location>
        <begin position="127"/>
        <end position="146"/>
    </location>
</feature>
<feature type="transmembrane region" description="Helical" evidence="5">
    <location>
        <begin position="477"/>
        <end position="498"/>
    </location>
</feature>
<dbReference type="InterPro" id="IPR011701">
    <property type="entry name" value="MFS"/>
</dbReference>
<gene>
    <name evidence="7" type="ORF">FAZ69_01275</name>
</gene>
<dbReference type="SUPFAM" id="SSF103473">
    <property type="entry name" value="MFS general substrate transporter"/>
    <property type="match status" value="1"/>
</dbReference>
<sequence length="520" mass="54396">MLGIGLVNMLVALDQTTVSTALPSIVATLNGFGYYTWIASAYLLAQVIAVPIFGRLGDYYGRKPFVLAAIATFTIASALCAAAPTMGALIAARALQGIGAGMMTGTAFASIPDLFPDPKARTRWQVVLAAAYGIGTSAGPSLGGFLTDHSGWRSTFLINLPVGLVAAWCVRRYLPRFVPAARGAVRIDYLGALLLSLSLACLLLAFGEVQSAAFLPPRAIVIACLPVLLGLFYACEKRAIAPIVPLGLLHNRQMIMLLCLSLLTGAIMFSLIFYVPLLLQAGFNLSATDAGKLATPLAGSVAVGSLLNTRVVTRLRRPATVLLIGFSLLVLACAGVSGVTAGSGHVLLEMSLLCGGMGLGLILNNLNIFAQETAGQRQVGIATSLIQSARMIGGLLGVSTIGAWVSWRYSTRVGGVLDALSGRTASRPWAALFDDPQVLVDPHKQSMVLHRLANAPFSGDQAVESLRQMFVAVLHSGFYLTAGLGALGLAIALTVLDIEFTKDTPAARDETRGVGTSEIA</sequence>
<evidence type="ECO:0000313" key="7">
    <source>
        <dbReference type="EMBL" id="TKC92711.1"/>
    </source>
</evidence>
<name>A0A4U1IG95_9BURK</name>
<dbReference type="Gene3D" id="1.20.1250.20">
    <property type="entry name" value="MFS general substrate transporter like domains"/>
    <property type="match status" value="1"/>
</dbReference>
<feature type="transmembrane region" description="Helical" evidence="5">
    <location>
        <begin position="346"/>
        <end position="368"/>
    </location>
</feature>
<dbReference type="PROSITE" id="PS50850">
    <property type="entry name" value="MFS"/>
    <property type="match status" value="1"/>
</dbReference>
<feature type="transmembrane region" description="Helical" evidence="5">
    <location>
        <begin position="213"/>
        <end position="234"/>
    </location>
</feature>
<feature type="transmembrane region" description="Helical" evidence="5">
    <location>
        <begin position="190"/>
        <end position="207"/>
    </location>
</feature>
<feature type="domain" description="Major facilitator superfamily (MFS) profile" evidence="6">
    <location>
        <begin position="1"/>
        <end position="500"/>
    </location>
</feature>
<keyword evidence="8" id="KW-1185">Reference proteome</keyword>
<dbReference type="OrthoDB" id="9807274at2"/>
<evidence type="ECO:0000256" key="2">
    <source>
        <dbReference type="ARBA" id="ARBA00022692"/>
    </source>
</evidence>
<evidence type="ECO:0000259" key="6">
    <source>
        <dbReference type="PROSITE" id="PS50850"/>
    </source>
</evidence>
<proteinExistence type="predicted"/>
<evidence type="ECO:0000256" key="4">
    <source>
        <dbReference type="ARBA" id="ARBA00023136"/>
    </source>
</evidence>
<dbReference type="GO" id="GO:0022857">
    <property type="term" value="F:transmembrane transporter activity"/>
    <property type="evidence" value="ECO:0007669"/>
    <property type="project" value="InterPro"/>
</dbReference>
<evidence type="ECO:0000256" key="3">
    <source>
        <dbReference type="ARBA" id="ARBA00022989"/>
    </source>
</evidence>
<keyword evidence="2 5" id="KW-0812">Transmembrane</keyword>
<dbReference type="Pfam" id="PF07690">
    <property type="entry name" value="MFS_1"/>
    <property type="match status" value="1"/>
</dbReference>
<keyword evidence="4 5" id="KW-0472">Membrane</keyword>
<evidence type="ECO:0000313" key="8">
    <source>
        <dbReference type="Proteomes" id="UP000305539"/>
    </source>
</evidence>
<reference evidence="7 8" key="1">
    <citation type="submission" date="2019-04" db="EMBL/GenBank/DDBJ databases">
        <title>Trinickia sp. 7GSK02, isolated from subtropical forest soil.</title>
        <authorList>
            <person name="Gao Z.-H."/>
            <person name="Qiu L.-H."/>
        </authorList>
    </citation>
    <scope>NUCLEOTIDE SEQUENCE [LARGE SCALE GENOMIC DNA]</scope>
    <source>
        <strain evidence="7 8">7GSK02</strain>
    </source>
</reference>
<organism evidence="7 8">
    <name type="scientific">Trinickia terrae</name>
    <dbReference type="NCBI Taxonomy" id="2571161"/>
    <lineage>
        <taxon>Bacteria</taxon>
        <taxon>Pseudomonadati</taxon>
        <taxon>Pseudomonadota</taxon>
        <taxon>Betaproteobacteria</taxon>
        <taxon>Burkholderiales</taxon>
        <taxon>Burkholderiaceae</taxon>
        <taxon>Trinickia</taxon>
    </lineage>
</organism>
<protein>
    <submittedName>
        <fullName evidence="7">MFS transporter</fullName>
    </submittedName>
</protein>
<dbReference type="EMBL" id="SWJE01000001">
    <property type="protein sequence ID" value="TKC92711.1"/>
    <property type="molecule type" value="Genomic_DNA"/>
</dbReference>
<accession>A0A4U1IG95</accession>
<feature type="transmembrane region" description="Helical" evidence="5">
    <location>
        <begin position="255"/>
        <end position="278"/>
    </location>
</feature>
<dbReference type="InterPro" id="IPR020846">
    <property type="entry name" value="MFS_dom"/>
</dbReference>
<feature type="transmembrane region" description="Helical" evidence="5">
    <location>
        <begin position="319"/>
        <end position="340"/>
    </location>
</feature>
<dbReference type="PANTHER" id="PTHR23501:SF197">
    <property type="entry name" value="COMD"/>
    <property type="match status" value="1"/>
</dbReference>
<feature type="transmembrane region" description="Helical" evidence="5">
    <location>
        <begin position="31"/>
        <end position="53"/>
    </location>
</feature>
<dbReference type="AlphaFoldDB" id="A0A4U1IG95"/>
<dbReference type="GO" id="GO:0005886">
    <property type="term" value="C:plasma membrane"/>
    <property type="evidence" value="ECO:0007669"/>
    <property type="project" value="TreeGrafter"/>
</dbReference>
<feature type="transmembrane region" description="Helical" evidence="5">
    <location>
        <begin position="65"/>
        <end position="91"/>
    </location>
</feature>
<dbReference type="PANTHER" id="PTHR23501">
    <property type="entry name" value="MAJOR FACILITATOR SUPERFAMILY"/>
    <property type="match status" value="1"/>
</dbReference>
<feature type="transmembrane region" description="Helical" evidence="5">
    <location>
        <begin position="152"/>
        <end position="170"/>
    </location>
</feature>
<evidence type="ECO:0000256" key="5">
    <source>
        <dbReference type="SAM" id="Phobius"/>
    </source>
</evidence>
<feature type="transmembrane region" description="Helical" evidence="5">
    <location>
        <begin position="97"/>
        <end position="115"/>
    </location>
</feature>
<dbReference type="InterPro" id="IPR036259">
    <property type="entry name" value="MFS_trans_sf"/>
</dbReference>
<feature type="transmembrane region" description="Helical" evidence="5">
    <location>
        <begin position="290"/>
        <end position="307"/>
    </location>
</feature>
<comment type="caution">
    <text evidence="7">The sequence shown here is derived from an EMBL/GenBank/DDBJ whole genome shotgun (WGS) entry which is preliminary data.</text>
</comment>
<comment type="subcellular location">
    <subcellularLocation>
        <location evidence="1">Membrane</location>
        <topology evidence="1">Multi-pass membrane protein</topology>
    </subcellularLocation>
</comment>